<evidence type="ECO:0000256" key="1">
    <source>
        <dbReference type="SAM" id="MobiDB-lite"/>
    </source>
</evidence>
<evidence type="ECO:0000256" key="2">
    <source>
        <dbReference type="SAM" id="SignalP"/>
    </source>
</evidence>
<dbReference type="AlphaFoldDB" id="A0A812Q4N5"/>
<feature type="chain" id="PRO_5032493570" evidence="2">
    <location>
        <begin position="25"/>
        <end position="274"/>
    </location>
</feature>
<gene>
    <name evidence="3" type="primary">bkdB</name>
    <name evidence="3" type="ORF">SNAT2548_LOCUS19086</name>
</gene>
<keyword evidence="2" id="KW-0732">Signal</keyword>
<dbReference type="OrthoDB" id="472552at2759"/>
<keyword evidence="4" id="KW-1185">Reference proteome</keyword>
<feature type="region of interest" description="Disordered" evidence="1">
    <location>
        <begin position="241"/>
        <end position="274"/>
    </location>
</feature>
<name>A0A812Q4N5_9DINO</name>
<sequence length="274" mass="30023">MAHYAVARLAFLGVLCVALGDSNACLSSIQVRDGFISDAEAQTLLKDFEVTESPQLLWGHTDIQLRLKEVLGGAKPKFNASANFIPAIRRMGSVGMHQDHGDSHSLRGTQRVKVNGTSGTVYLESAPDGGSVGWMTFVDPDTDAVLKRVEAFAKRFISWDNRACLHGFDARGDTLRHLLGPVALDANSDLFRVAGEPGPAPPPPPPPKACRSWCWLLQPRVKVFHFVKECQGCVSPTLTQTKEQPIRRANASEHADPVHFMQTSSQSRQSREEL</sequence>
<reference evidence="3" key="1">
    <citation type="submission" date="2021-02" db="EMBL/GenBank/DDBJ databases">
        <authorList>
            <person name="Dougan E. K."/>
            <person name="Rhodes N."/>
            <person name="Thang M."/>
            <person name="Chan C."/>
        </authorList>
    </citation>
    <scope>NUCLEOTIDE SEQUENCE</scope>
</reference>
<protein>
    <submittedName>
        <fullName evidence="3">BkdB protein</fullName>
    </submittedName>
</protein>
<feature type="signal peptide" evidence="2">
    <location>
        <begin position="1"/>
        <end position="24"/>
    </location>
</feature>
<feature type="compositionally biased region" description="Basic and acidic residues" evidence="1">
    <location>
        <begin position="244"/>
        <end position="257"/>
    </location>
</feature>
<organism evidence="3 4">
    <name type="scientific">Symbiodinium natans</name>
    <dbReference type="NCBI Taxonomy" id="878477"/>
    <lineage>
        <taxon>Eukaryota</taxon>
        <taxon>Sar</taxon>
        <taxon>Alveolata</taxon>
        <taxon>Dinophyceae</taxon>
        <taxon>Suessiales</taxon>
        <taxon>Symbiodiniaceae</taxon>
        <taxon>Symbiodinium</taxon>
    </lineage>
</organism>
<accession>A0A812Q4N5</accession>
<evidence type="ECO:0000313" key="4">
    <source>
        <dbReference type="Proteomes" id="UP000604046"/>
    </source>
</evidence>
<proteinExistence type="predicted"/>
<evidence type="ECO:0000313" key="3">
    <source>
        <dbReference type="EMBL" id="CAE7357627.1"/>
    </source>
</evidence>
<comment type="caution">
    <text evidence="3">The sequence shown here is derived from an EMBL/GenBank/DDBJ whole genome shotgun (WGS) entry which is preliminary data.</text>
</comment>
<dbReference type="EMBL" id="CAJNDS010002165">
    <property type="protein sequence ID" value="CAE7357627.1"/>
    <property type="molecule type" value="Genomic_DNA"/>
</dbReference>
<dbReference type="Proteomes" id="UP000604046">
    <property type="component" value="Unassembled WGS sequence"/>
</dbReference>